<sequence>MRHIANLQDMSLIQEMIHNAVNKLLGWLMLEVI</sequence>
<evidence type="ECO:0000313" key="1">
    <source>
        <dbReference type="EMBL" id="AHJ80640.1"/>
    </source>
</evidence>
<dbReference type="EMBL" id="KF732966">
    <property type="protein sequence ID" value="AHJ80640.1"/>
    <property type="molecule type" value="Genomic_DNA"/>
</dbReference>
<name>W8EF52_KLEPN</name>
<organism evidence="1">
    <name type="scientific">Klebsiella pneumoniae</name>
    <dbReference type="NCBI Taxonomy" id="573"/>
    <lineage>
        <taxon>Bacteria</taxon>
        <taxon>Pseudomonadati</taxon>
        <taxon>Pseudomonadota</taxon>
        <taxon>Gammaproteobacteria</taxon>
        <taxon>Enterobacterales</taxon>
        <taxon>Enterobacteriaceae</taxon>
        <taxon>Klebsiella/Raoultella group</taxon>
        <taxon>Klebsiella</taxon>
        <taxon>Klebsiella pneumoniae complex</taxon>
    </lineage>
</organism>
<keyword evidence="1" id="KW-0614">Plasmid</keyword>
<accession>W8EF52</accession>
<dbReference type="AlphaFoldDB" id="W8EF52"/>
<reference evidence="1" key="1">
    <citation type="submission" date="2014-02" db="EMBL/GenBank/DDBJ databases">
        <title>Prevalence and molecular characterization of NDM-1-producing Enterobacteriaceae in Shanghai, China.</title>
        <authorList>
            <person name="Wang X."/>
            <person name="Qu H."/>
            <person name="Sun J."/>
        </authorList>
    </citation>
    <scope>NUCLEOTIDE SEQUENCE</scope>
    <source>
        <strain evidence="1">RJF866</strain>
        <plasmid evidence="1">pRJF866</plasmid>
    </source>
</reference>
<protein>
    <submittedName>
        <fullName evidence="1">Uncharacterized protein</fullName>
    </submittedName>
</protein>
<geneLocation type="plasmid" evidence="1">
    <name>pRJF866</name>
</geneLocation>
<proteinExistence type="predicted"/>